<dbReference type="SUPFAM" id="SSF55931">
    <property type="entry name" value="Glutamine synthetase/guanido kinase"/>
    <property type="match status" value="1"/>
</dbReference>
<dbReference type="InterPro" id="IPR011793">
    <property type="entry name" value="YbdK"/>
</dbReference>
<evidence type="ECO:0000256" key="2">
    <source>
        <dbReference type="ARBA" id="ARBA00022741"/>
    </source>
</evidence>
<evidence type="ECO:0000313" key="7">
    <source>
        <dbReference type="EMBL" id="CAA9244163.1"/>
    </source>
</evidence>
<dbReference type="EC" id="6.3.2.2" evidence="5"/>
<keyword evidence="2 5" id="KW-0547">Nucleotide-binding</keyword>
<gene>
    <name evidence="7" type="ORF">AVDCRST_MAG10-1845</name>
</gene>
<dbReference type="Gene3D" id="3.30.590.20">
    <property type="match status" value="1"/>
</dbReference>
<feature type="compositionally biased region" description="Polar residues" evidence="6">
    <location>
        <begin position="91"/>
        <end position="104"/>
    </location>
</feature>
<dbReference type="EMBL" id="CADCTB010000115">
    <property type="protein sequence ID" value="CAA9244163.1"/>
    <property type="molecule type" value="Genomic_DNA"/>
</dbReference>
<evidence type="ECO:0000256" key="3">
    <source>
        <dbReference type="ARBA" id="ARBA00022840"/>
    </source>
</evidence>
<dbReference type="AlphaFoldDB" id="A0A6J4I7A2"/>
<evidence type="ECO:0000256" key="6">
    <source>
        <dbReference type="SAM" id="MobiDB-lite"/>
    </source>
</evidence>
<dbReference type="PANTHER" id="PTHR36510">
    <property type="entry name" value="GLUTAMATE--CYSTEINE LIGASE 2-RELATED"/>
    <property type="match status" value="1"/>
</dbReference>
<dbReference type="GO" id="GO:0005524">
    <property type="term" value="F:ATP binding"/>
    <property type="evidence" value="ECO:0007669"/>
    <property type="project" value="UniProtKB-KW"/>
</dbReference>
<keyword evidence="1 5" id="KW-0436">Ligase</keyword>
<evidence type="ECO:0000256" key="1">
    <source>
        <dbReference type="ARBA" id="ARBA00022598"/>
    </source>
</evidence>
<dbReference type="InterPro" id="IPR006336">
    <property type="entry name" value="GCS2"/>
</dbReference>
<dbReference type="NCBIfam" id="TIGR02050">
    <property type="entry name" value="gshA_cyan_rel"/>
    <property type="match status" value="1"/>
</dbReference>
<dbReference type="HAMAP" id="MF_01609">
    <property type="entry name" value="Glu_cys_ligase_2"/>
    <property type="match status" value="1"/>
</dbReference>
<comment type="similarity">
    <text evidence="5">Belongs to the glutamate--cysteine ligase type 2 family. YbdK subfamily.</text>
</comment>
<evidence type="ECO:0000256" key="5">
    <source>
        <dbReference type="HAMAP-Rule" id="MF_01609"/>
    </source>
</evidence>
<dbReference type="GO" id="GO:0004357">
    <property type="term" value="F:glutamate-cysteine ligase activity"/>
    <property type="evidence" value="ECO:0007669"/>
    <property type="project" value="UniProtKB-EC"/>
</dbReference>
<comment type="catalytic activity">
    <reaction evidence="4 5">
        <text>L-cysteine + L-glutamate + ATP = gamma-L-glutamyl-L-cysteine + ADP + phosphate + H(+)</text>
        <dbReference type="Rhea" id="RHEA:13285"/>
        <dbReference type="ChEBI" id="CHEBI:15378"/>
        <dbReference type="ChEBI" id="CHEBI:29985"/>
        <dbReference type="ChEBI" id="CHEBI:30616"/>
        <dbReference type="ChEBI" id="CHEBI:35235"/>
        <dbReference type="ChEBI" id="CHEBI:43474"/>
        <dbReference type="ChEBI" id="CHEBI:58173"/>
        <dbReference type="ChEBI" id="CHEBI:456216"/>
        <dbReference type="EC" id="6.3.2.2"/>
    </reaction>
</comment>
<proteinExistence type="inferred from homology"/>
<dbReference type="InterPro" id="IPR014746">
    <property type="entry name" value="Gln_synth/guanido_kin_cat_dom"/>
</dbReference>
<dbReference type="NCBIfam" id="NF010041">
    <property type="entry name" value="PRK13517.1-1"/>
    <property type="match status" value="1"/>
</dbReference>
<feature type="region of interest" description="Disordered" evidence="6">
    <location>
        <begin position="86"/>
        <end position="107"/>
    </location>
</feature>
<organism evidence="7">
    <name type="scientific">uncultured Acidimicrobiales bacterium</name>
    <dbReference type="NCBI Taxonomy" id="310071"/>
    <lineage>
        <taxon>Bacteria</taxon>
        <taxon>Bacillati</taxon>
        <taxon>Actinomycetota</taxon>
        <taxon>Acidimicrobiia</taxon>
        <taxon>Acidimicrobiales</taxon>
        <taxon>environmental samples</taxon>
    </lineage>
</organism>
<name>A0A6J4I7A2_9ACTN</name>
<dbReference type="PANTHER" id="PTHR36510:SF1">
    <property type="entry name" value="GLUTAMATE--CYSTEINE LIGASE 2-RELATED"/>
    <property type="match status" value="1"/>
</dbReference>
<evidence type="ECO:0000256" key="4">
    <source>
        <dbReference type="ARBA" id="ARBA00048819"/>
    </source>
</evidence>
<dbReference type="Pfam" id="PF04107">
    <property type="entry name" value="GCS2"/>
    <property type="match status" value="1"/>
</dbReference>
<keyword evidence="3 5" id="KW-0067">ATP-binding</keyword>
<dbReference type="InterPro" id="IPR050141">
    <property type="entry name" value="GCL_type2/YbdK_subfam"/>
</dbReference>
<sequence length="362" mass="39559">MTEGFTIGVEEEFCIVDAGTGELRPLGERVLPLAKEVLDGQVEAELNRSQIETGTQVCRTLAEVRAELDRLRRLLREAAARAGCSVVSAGTHPTASPEDSSINPSKERYRRLERDFQAVAREQLVNGCHVHVGIPDRDLAIDVLNRIRPWLPTVVALAANSPFWSGVDSGYASYRSEVWTRWPLTGMPEPLASRAEFDGLITALQDVDALPDATFLYWDVRPSARYETLEFRAADACLTVDDAILVTGLWRALARTCAAEAEAGVAPPQLRGELIQAGRWRAARYGVEGTLVDLGAGRTAPAREVVDGLLLHLRPALEEDGDWDEVSALVERAFAGGNGAVRQRAALARRGDMADVLELLLR</sequence>
<protein>
    <recommendedName>
        <fullName evidence="5">Putative glutamate--cysteine ligase 2</fullName>
        <ecNumber evidence="5">6.3.2.2</ecNumber>
    </recommendedName>
    <alternativeName>
        <fullName evidence="5">Gamma-glutamylcysteine synthetase 2</fullName>
        <shortName evidence="5">GCS 2</shortName>
        <shortName evidence="5">Gamma-GCS 2</shortName>
    </alternativeName>
</protein>
<accession>A0A6J4I7A2</accession>
<reference evidence="7" key="1">
    <citation type="submission" date="2020-02" db="EMBL/GenBank/DDBJ databases">
        <authorList>
            <person name="Meier V. D."/>
        </authorList>
    </citation>
    <scope>NUCLEOTIDE SEQUENCE</scope>
    <source>
        <strain evidence="7">AVDCRST_MAG10</strain>
    </source>
</reference>
<comment type="function">
    <text evidence="5">ATP-dependent carboxylate-amine ligase which exhibits weak glutamate--cysteine ligase activity.</text>
</comment>
<dbReference type="GO" id="GO:0042398">
    <property type="term" value="P:modified amino acid biosynthetic process"/>
    <property type="evidence" value="ECO:0007669"/>
    <property type="project" value="InterPro"/>
</dbReference>